<dbReference type="Proteomes" id="UP000299102">
    <property type="component" value="Unassembled WGS sequence"/>
</dbReference>
<accession>A0A4C2AC29</accession>
<keyword evidence="2" id="KW-1185">Reference proteome</keyword>
<comment type="caution">
    <text evidence="1">The sequence shown here is derived from an EMBL/GenBank/DDBJ whole genome shotgun (WGS) entry which is preliminary data.</text>
</comment>
<gene>
    <name evidence="1" type="ORF">EVAR_65300_1</name>
</gene>
<evidence type="ECO:0000313" key="2">
    <source>
        <dbReference type="Proteomes" id="UP000299102"/>
    </source>
</evidence>
<dbReference type="AlphaFoldDB" id="A0A4C2AC29"/>
<proteinExistence type="predicted"/>
<organism evidence="1 2">
    <name type="scientific">Eumeta variegata</name>
    <name type="common">Bagworm moth</name>
    <name type="synonym">Eumeta japonica</name>
    <dbReference type="NCBI Taxonomy" id="151549"/>
    <lineage>
        <taxon>Eukaryota</taxon>
        <taxon>Metazoa</taxon>
        <taxon>Ecdysozoa</taxon>
        <taxon>Arthropoda</taxon>
        <taxon>Hexapoda</taxon>
        <taxon>Insecta</taxon>
        <taxon>Pterygota</taxon>
        <taxon>Neoptera</taxon>
        <taxon>Endopterygota</taxon>
        <taxon>Lepidoptera</taxon>
        <taxon>Glossata</taxon>
        <taxon>Ditrysia</taxon>
        <taxon>Tineoidea</taxon>
        <taxon>Psychidae</taxon>
        <taxon>Oiketicinae</taxon>
        <taxon>Eumeta</taxon>
    </lineage>
</organism>
<dbReference type="EMBL" id="BGZK01003138">
    <property type="protein sequence ID" value="GBP98411.1"/>
    <property type="molecule type" value="Genomic_DNA"/>
</dbReference>
<evidence type="ECO:0000313" key="1">
    <source>
        <dbReference type="EMBL" id="GBP98411.1"/>
    </source>
</evidence>
<name>A0A4C2AC29_EUMVA</name>
<protein>
    <submittedName>
        <fullName evidence="1">Uncharacterized protein</fullName>
    </submittedName>
</protein>
<reference evidence="1 2" key="1">
    <citation type="journal article" date="2019" name="Commun. Biol.">
        <title>The bagworm genome reveals a unique fibroin gene that provides high tensile strength.</title>
        <authorList>
            <person name="Kono N."/>
            <person name="Nakamura H."/>
            <person name="Ohtoshi R."/>
            <person name="Tomita M."/>
            <person name="Numata K."/>
            <person name="Arakawa K."/>
        </authorList>
    </citation>
    <scope>NUCLEOTIDE SEQUENCE [LARGE SCALE GENOMIC DNA]</scope>
</reference>
<sequence>MVGTGIDDGIQLEPRVDQQSQLRIELGTRCKLAMTGHGSLAIVSVYLRAKKQLLGSDLEIFLALGMPSSFSAISHAKPLNHRPILLRMGPPASGCPNPIFEITGWNGLVSIALKEIDALAFNSIPNDIDTIDEIDIVIGTLTNHESAINLRTTLRCAYEESTQNPPISAAINELDRWIRTWRIEVNPKKSAAIHFKYKLGVWTLSPSCKEDKVGHCLSGLLTTVAKDEMTSSGVRRSNALSKGTERIIYSDST</sequence>